<dbReference type="Proteomes" id="UP000185622">
    <property type="component" value="Chromosome"/>
</dbReference>
<dbReference type="InterPro" id="IPR013149">
    <property type="entry name" value="ADH-like_C"/>
</dbReference>
<evidence type="ECO:0000259" key="3">
    <source>
        <dbReference type="SMART" id="SM00829"/>
    </source>
</evidence>
<protein>
    <submittedName>
        <fullName evidence="4">Quinone oxidoreductase</fullName>
    </submittedName>
</protein>
<dbReference type="SUPFAM" id="SSF50129">
    <property type="entry name" value="GroES-like"/>
    <property type="match status" value="1"/>
</dbReference>
<dbReference type="Gene3D" id="3.40.50.720">
    <property type="entry name" value="NAD(P)-binding Rossmann-like Domain"/>
    <property type="match status" value="1"/>
</dbReference>
<dbReference type="EMBL" id="CP019437">
    <property type="protein sequence ID" value="AQS48244.1"/>
    <property type="molecule type" value="Genomic_DNA"/>
</dbReference>
<dbReference type="InterPro" id="IPR013154">
    <property type="entry name" value="ADH-like_N"/>
</dbReference>
<dbReference type="InterPro" id="IPR002364">
    <property type="entry name" value="Quin_OxRdtase/zeta-crystal_CS"/>
</dbReference>
<dbReference type="PANTHER" id="PTHR48106">
    <property type="entry name" value="QUINONE OXIDOREDUCTASE PIG3-RELATED"/>
    <property type="match status" value="1"/>
</dbReference>
<dbReference type="PANTHER" id="PTHR48106:SF13">
    <property type="entry name" value="QUINONE OXIDOREDUCTASE-RELATED"/>
    <property type="match status" value="1"/>
</dbReference>
<sequence length="323" mass="34313">MAYAMAIARPGGRDQFHKIEIEVPKPGPGEITLRHTAIGLNFIDVYFRTGLYPWPVESDLITGGEAAGVIEAVGDGVDLQVGQRVAYTQPNGAYASHRVIAAKNVVPIPDDISDEVAAAVMLKGLTVHYLIHHSYPVKSGDTVLFHAAAGGVGSIAGQWLKAKGVRAIGTAGGPEKCARALEHGYDAVIDYRTEDFGAEVKRLTDGAGVAAVYDSVGADTVMTSLDVLKRFGTLVCFGQSSGPADQFKIGDLARNSLFLTRPTLFQHTDQPGWLRNSAAELFEMIGKGDIKIDVPQTFSLEDVAAAHEALEGRKTVGSTVLTP</sequence>
<keyword evidence="5" id="KW-1185">Reference proteome</keyword>
<dbReference type="InterPro" id="IPR047618">
    <property type="entry name" value="QOR-like"/>
</dbReference>
<keyword evidence="1" id="KW-0521">NADP</keyword>
<dbReference type="RefSeq" id="WP_075774806.1">
    <property type="nucleotide sequence ID" value="NZ_CP019437.1"/>
</dbReference>
<dbReference type="SMART" id="SM00829">
    <property type="entry name" value="PKS_ER"/>
    <property type="match status" value="1"/>
</dbReference>
<proteinExistence type="predicted"/>
<dbReference type="InterPro" id="IPR036291">
    <property type="entry name" value="NAD(P)-bd_dom_sf"/>
</dbReference>
<keyword evidence="2" id="KW-0560">Oxidoreductase</keyword>
<organism evidence="4 5">
    <name type="scientific">Thioclava nitratireducens</name>
    <dbReference type="NCBI Taxonomy" id="1915078"/>
    <lineage>
        <taxon>Bacteria</taxon>
        <taxon>Pseudomonadati</taxon>
        <taxon>Pseudomonadota</taxon>
        <taxon>Alphaproteobacteria</taxon>
        <taxon>Rhodobacterales</taxon>
        <taxon>Paracoccaceae</taxon>
        <taxon>Thioclava</taxon>
    </lineage>
</organism>
<dbReference type="InterPro" id="IPR020843">
    <property type="entry name" value="ER"/>
</dbReference>
<dbReference type="PROSITE" id="PS01162">
    <property type="entry name" value="QOR_ZETA_CRYSTAL"/>
    <property type="match status" value="1"/>
</dbReference>
<dbReference type="Pfam" id="PF00107">
    <property type="entry name" value="ADH_zinc_N"/>
    <property type="match status" value="1"/>
</dbReference>
<dbReference type="CDD" id="cd05286">
    <property type="entry name" value="QOR2"/>
    <property type="match status" value="1"/>
</dbReference>
<gene>
    <name evidence="4" type="ORF">BMG03_10860</name>
</gene>
<dbReference type="SUPFAM" id="SSF51735">
    <property type="entry name" value="NAD(P)-binding Rossmann-fold domains"/>
    <property type="match status" value="1"/>
</dbReference>
<dbReference type="InterPro" id="IPR011032">
    <property type="entry name" value="GroES-like_sf"/>
</dbReference>
<dbReference type="Gene3D" id="3.90.180.10">
    <property type="entry name" value="Medium-chain alcohol dehydrogenases, catalytic domain"/>
    <property type="match status" value="1"/>
</dbReference>
<name>A0ABN4XD82_9RHOB</name>
<evidence type="ECO:0000313" key="4">
    <source>
        <dbReference type="EMBL" id="AQS48244.1"/>
    </source>
</evidence>
<accession>A0ABN4XD82</accession>
<feature type="domain" description="Enoyl reductase (ER)" evidence="3">
    <location>
        <begin position="11"/>
        <end position="321"/>
    </location>
</feature>
<evidence type="ECO:0000313" key="5">
    <source>
        <dbReference type="Proteomes" id="UP000185622"/>
    </source>
</evidence>
<reference evidence="4 5" key="1">
    <citation type="submission" date="2017-01" db="EMBL/GenBank/DDBJ databases">
        <title>The complete genome sequence of a sulfur-oxidizing marine bacterium Thioclava sp. 25B10_4T.</title>
        <authorList>
            <person name="Liu Y."/>
            <person name="Lai Q."/>
            <person name="Shao Z."/>
        </authorList>
    </citation>
    <scope>NUCLEOTIDE SEQUENCE [LARGE SCALE GENOMIC DNA]</scope>
    <source>
        <strain evidence="4 5">25B10_4</strain>
    </source>
</reference>
<evidence type="ECO:0000256" key="1">
    <source>
        <dbReference type="ARBA" id="ARBA00022857"/>
    </source>
</evidence>
<evidence type="ECO:0000256" key="2">
    <source>
        <dbReference type="ARBA" id="ARBA00023002"/>
    </source>
</evidence>
<dbReference type="Pfam" id="PF08240">
    <property type="entry name" value="ADH_N"/>
    <property type="match status" value="1"/>
</dbReference>